<dbReference type="EMBL" id="JBCEWA010000004">
    <property type="protein sequence ID" value="MEL5988191.1"/>
    <property type="molecule type" value="Genomic_DNA"/>
</dbReference>
<feature type="coiled-coil region" evidence="1">
    <location>
        <begin position="181"/>
        <end position="208"/>
    </location>
</feature>
<comment type="caution">
    <text evidence="3">The sequence shown here is derived from an EMBL/GenBank/DDBJ whole genome shotgun (WGS) entry which is preliminary data.</text>
</comment>
<gene>
    <name evidence="3" type="ORF">AAF454_07135</name>
</gene>
<evidence type="ECO:0000256" key="2">
    <source>
        <dbReference type="SAM" id="Phobius"/>
    </source>
</evidence>
<feature type="transmembrane region" description="Helical" evidence="2">
    <location>
        <begin position="7"/>
        <end position="25"/>
    </location>
</feature>
<keyword evidence="2" id="KW-0812">Transmembrane</keyword>
<accession>A0ABU9LP62</accession>
<evidence type="ECO:0000313" key="3">
    <source>
        <dbReference type="EMBL" id="MEL5988191.1"/>
    </source>
</evidence>
<dbReference type="Pfam" id="PF10112">
    <property type="entry name" value="Halogen_Hydrol"/>
    <property type="match status" value="1"/>
</dbReference>
<evidence type="ECO:0000313" key="4">
    <source>
        <dbReference type="Proteomes" id="UP001398420"/>
    </source>
</evidence>
<keyword evidence="1" id="KW-0175">Coiled coil</keyword>
<keyword evidence="4" id="KW-1185">Reference proteome</keyword>
<name>A0ABU9LP62_9BACL</name>
<proteinExistence type="predicted"/>
<feature type="transmembrane region" description="Helical" evidence="2">
    <location>
        <begin position="31"/>
        <end position="51"/>
    </location>
</feature>
<evidence type="ECO:0000256" key="1">
    <source>
        <dbReference type="SAM" id="Coils"/>
    </source>
</evidence>
<keyword evidence="2" id="KW-1133">Transmembrane helix</keyword>
<keyword evidence="2" id="KW-0472">Membrane</keyword>
<dbReference type="RefSeq" id="WP_068453832.1">
    <property type="nucleotide sequence ID" value="NZ_CP147847.1"/>
</dbReference>
<dbReference type="Proteomes" id="UP001398420">
    <property type="component" value="Unassembled WGS sequence"/>
</dbReference>
<reference evidence="3 4" key="1">
    <citation type="submission" date="2024-04" db="EMBL/GenBank/DDBJ databases">
        <authorList>
            <person name="Wu Y.S."/>
            <person name="Zhang L."/>
        </authorList>
    </citation>
    <scope>NUCLEOTIDE SEQUENCE [LARGE SCALE GENOMIC DNA]</scope>
    <source>
        <strain evidence="3 4">KG-01</strain>
    </source>
</reference>
<dbReference type="InterPro" id="IPR018770">
    <property type="entry name" value="ChloroindolylP_hydrolase"/>
</dbReference>
<sequence length="210" mass="24603">MLHAGHTALRYFISFVTIPVTFMIAMSGFHLGFWISLVIAALVYMASNFIIKVYQRYKKRKQFGLTKSEYNHIEAQIQEARESLYNFNRMATRVRSISGFKHLFEMSRLSKRIISIVRANPPKFYQAEIFFYSHLPSAAELTEKYAYLSKQPIKDTEMHLALQRTRDALEDLFVSLEKDLRQILAADIEELKVELDFVTRRSERSSKEES</sequence>
<organism evidence="3 4">
    <name type="scientific">Kurthia gibsonii</name>
    <dbReference type="NCBI Taxonomy" id="33946"/>
    <lineage>
        <taxon>Bacteria</taxon>
        <taxon>Bacillati</taxon>
        <taxon>Bacillota</taxon>
        <taxon>Bacilli</taxon>
        <taxon>Bacillales</taxon>
        <taxon>Caryophanaceae</taxon>
        <taxon>Kurthia</taxon>
    </lineage>
</organism>
<protein>
    <submittedName>
        <fullName evidence="3">5-bromo-4-chloroindolyl phosphate hydrolysis family protein</fullName>
    </submittedName>
</protein>